<protein>
    <submittedName>
        <fullName evidence="10">Branched-chain amino acid ABC transporter permease</fullName>
    </submittedName>
</protein>
<evidence type="ECO:0000256" key="2">
    <source>
        <dbReference type="ARBA" id="ARBA00022448"/>
    </source>
</evidence>
<organism evidence="10 11">
    <name type="scientific">Xylanimonas allomyrinae</name>
    <dbReference type="NCBI Taxonomy" id="2509459"/>
    <lineage>
        <taxon>Bacteria</taxon>
        <taxon>Bacillati</taxon>
        <taxon>Actinomycetota</taxon>
        <taxon>Actinomycetes</taxon>
        <taxon>Micrococcales</taxon>
        <taxon>Promicromonosporaceae</taxon>
        <taxon>Xylanimonas</taxon>
    </lineage>
</organism>
<keyword evidence="11" id="KW-1185">Reference proteome</keyword>
<dbReference type="Proteomes" id="UP000291758">
    <property type="component" value="Chromosome"/>
</dbReference>
<feature type="transmembrane region" description="Helical" evidence="9">
    <location>
        <begin position="184"/>
        <end position="204"/>
    </location>
</feature>
<dbReference type="GO" id="GO:0022857">
    <property type="term" value="F:transmembrane transporter activity"/>
    <property type="evidence" value="ECO:0007669"/>
    <property type="project" value="InterPro"/>
</dbReference>
<dbReference type="OrthoDB" id="9807115at2"/>
<sequence>MVIQAIVDALGNGGLYGLAALGIGLVFGVMRLVNFAHGELVALGAYLLMVTLRWGVIPAILVALAGVAALAIVMDLGVFSRLRGAEPSVLLIASFGVSVLLQRCYELVFGALPLSGQVAPWMAGVWTLGDVRVSRGSVTTLTLTLALLAVMKVAVERTTVGLQLRAASADFRTARLLGVRSNRVILSAFAVSGLLAAVVAFFVVAQRGQVDPRFGVNITILALVGTVVGGLGSLQGAALGGMLVGITLSVLNTVLGAARVYSYTVLFVLVITVLLLRPTGLLSRGVVKERV</sequence>
<gene>
    <name evidence="10" type="ORF">ET495_06035</name>
</gene>
<evidence type="ECO:0000256" key="1">
    <source>
        <dbReference type="ARBA" id="ARBA00004651"/>
    </source>
</evidence>
<dbReference type="AlphaFoldDB" id="A0A4P6ER93"/>
<keyword evidence="2" id="KW-0813">Transport</keyword>
<dbReference type="CDD" id="cd06582">
    <property type="entry name" value="TM_PBP1_LivH_like"/>
    <property type="match status" value="1"/>
</dbReference>
<keyword evidence="4 9" id="KW-0812">Transmembrane</keyword>
<dbReference type="GO" id="GO:0005886">
    <property type="term" value="C:plasma membrane"/>
    <property type="evidence" value="ECO:0007669"/>
    <property type="project" value="UniProtKB-SubCell"/>
</dbReference>
<evidence type="ECO:0000313" key="10">
    <source>
        <dbReference type="EMBL" id="QAY62877.1"/>
    </source>
</evidence>
<proteinExistence type="inferred from homology"/>
<feature type="transmembrane region" description="Helical" evidence="9">
    <location>
        <begin position="12"/>
        <end position="33"/>
    </location>
</feature>
<keyword evidence="7 9" id="KW-0472">Membrane</keyword>
<dbReference type="InterPro" id="IPR001851">
    <property type="entry name" value="ABC_transp_permease"/>
</dbReference>
<keyword evidence="5" id="KW-0029">Amino-acid transport</keyword>
<feature type="transmembrane region" description="Helical" evidence="9">
    <location>
        <begin position="258"/>
        <end position="276"/>
    </location>
</feature>
<name>A0A4P6ER93_9MICO</name>
<accession>A0A4P6ER93</accession>
<evidence type="ECO:0000256" key="4">
    <source>
        <dbReference type="ARBA" id="ARBA00022692"/>
    </source>
</evidence>
<dbReference type="RefSeq" id="WP_129203438.1">
    <property type="nucleotide sequence ID" value="NZ_CP035495.1"/>
</dbReference>
<dbReference type="EMBL" id="CP035495">
    <property type="protein sequence ID" value="QAY62877.1"/>
    <property type="molecule type" value="Genomic_DNA"/>
</dbReference>
<evidence type="ECO:0000256" key="5">
    <source>
        <dbReference type="ARBA" id="ARBA00022970"/>
    </source>
</evidence>
<dbReference type="InterPro" id="IPR052157">
    <property type="entry name" value="BCAA_transport_permease"/>
</dbReference>
<evidence type="ECO:0000256" key="7">
    <source>
        <dbReference type="ARBA" id="ARBA00023136"/>
    </source>
</evidence>
<dbReference type="KEGG" id="xyl:ET495_06035"/>
<keyword evidence="3" id="KW-1003">Cell membrane</keyword>
<feature type="transmembrane region" description="Helical" evidence="9">
    <location>
        <begin position="45"/>
        <end position="72"/>
    </location>
</feature>
<evidence type="ECO:0000313" key="11">
    <source>
        <dbReference type="Proteomes" id="UP000291758"/>
    </source>
</evidence>
<feature type="transmembrane region" description="Helical" evidence="9">
    <location>
        <begin position="216"/>
        <end position="238"/>
    </location>
</feature>
<evidence type="ECO:0000256" key="3">
    <source>
        <dbReference type="ARBA" id="ARBA00022475"/>
    </source>
</evidence>
<keyword evidence="6 9" id="KW-1133">Transmembrane helix</keyword>
<comment type="subcellular location">
    <subcellularLocation>
        <location evidence="1">Cell membrane</location>
        <topology evidence="1">Multi-pass membrane protein</topology>
    </subcellularLocation>
</comment>
<dbReference type="GO" id="GO:0006865">
    <property type="term" value="P:amino acid transport"/>
    <property type="evidence" value="ECO:0007669"/>
    <property type="project" value="UniProtKB-KW"/>
</dbReference>
<evidence type="ECO:0000256" key="6">
    <source>
        <dbReference type="ARBA" id="ARBA00022989"/>
    </source>
</evidence>
<comment type="similarity">
    <text evidence="8">Belongs to the binding-protein-dependent transport system permease family. LivHM subfamily.</text>
</comment>
<reference evidence="10 11" key="1">
    <citation type="submission" date="2019-01" db="EMBL/GenBank/DDBJ databases">
        <title>Genome sequencing of strain 2JSPR-7.</title>
        <authorList>
            <person name="Heo J."/>
            <person name="Kim S.-J."/>
            <person name="Kim J.-S."/>
            <person name="Hong S.-B."/>
            <person name="Kwon S.-W."/>
        </authorList>
    </citation>
    <scope>NUCLEOTIDE SEQUENCE [LARGE SCALE GENOMIC DNA]</scope>
    <source>
        <strain evidence="10 11">2JSPR-7</strain>
    </source>
</reference>
<dbReference type="Pfam" id="PF02653">
    <property type="entry name" value="BPD_transp_2"/>
    <property type="match status" value="1"/>
</dbReference>
<dbReference type="PANTHER" id="PTHR11795">
    <property type="entry name" value="BRANCHED-CHAIN AMINO ACID TRANSPORT SYSTEM PERMEASE PROTEIN LIVH"/>
    <property type="match status" value="1"/>
</dbReference>
<dbReference type="PANTHER" id="PTHR11795:SF445">
    <property type="entry name" value="AMINO ACID ABC TRANSPORTER PERMEASE PROTEIN"/>
    <property type="match status" value="1"/>
</dbReference>
<evidence type="ECO:0000256" key="9">
    <source>
        <dbReference type="SAM" id="Phobius"/>
    </source>
</evidence>
<evidence type="ECO:0000256" key="8">
    <source>
        <dbReference type="ARBA" id="ARBA00037998"/>
    </source>
</evidence>